<feature type="chain" id="PRO_5029917752" description="Secreted protein" evidence="1">
    <location>
        <begin position="26"/>
        <end position="72"/>
    </location>
</feature>
<proteinExistence type="predicted"/>
<dbReference type="Gramene" id="Kaladp0095s0008.1.v1.1">
    <property type="protein sequence ID" value="Kaladp0095s0008.1.v1.1.CDS.1"/>
    <property type="gene ID" value="Kaladp0095s0008.v1.1"/>
</dbReference>
<evidence type="ECO:0008006" key="4">
    <source>
        <dbReference type="Google" id="ProtNLM"/>
    </source>
</evidence>
<reference evidence="2" key="1">
    <citation type="submission" date="2021-01" db="UniProtKB">
        <authorList>
            <consortium name="EnsemblPlants"/>
        </authorList>
    </citation>
    <scope>IDENTIFICATION</scope>
</reference>
<evidence type="ECO:0000256" key="1">
    <source>
        <dbReference type="SAM" id="SignalP"/>
    </source>
</evidence>
<dbReference type="Proteomes" id="UP000594263">
    <property type="component" value="Unplaced"/>
</dbReference>
<feature type="signal peptide" evidence="1">
    <location>
        <begin position="1"/>
        <end position="25"/>
    </location>
</feature>
<keyword evidence="1" id="KW-0732">Signal</keyword>
<keyword evidence="3" id="KW-1185">Reference proteome</keyword>
<evidence type="ECO:0000313" key="3">
    <source>
        <dbReference type="Proteomes" id="UP000594263"/>
    </source>
</evidence>
<dbReference type="EnsemblPlants" id="Kaladp0095s0008.1.v1.1">
    <property type="protein sequence ID" value="Kaladp0095s0008.1.v1.1.CDS.1"/>
    <property type="gene ID" value="Kaladp0095s0008.v1.1"/>
</dbReference>
<evidence type="ECO:0000313" key="2">
    <source>
        <dbReference type="EnsemblPlants" id="Kaladp0095s0008.1.v1.1.CDS.1"/>
    </source>
</evidence>
<sequence>MVACGAARSLVEWRFRVWLFWWIRANPLLLIWGEGGDGDSYVESRTVFGMSPCGVGGRLRPSACCRFWARDL</sequence>
<accession>A0A7N0V0G8</accession>
<organism evidence="2 3">
    <name type="scientific">Kalanchoe fedtschenkoi</name>
    <name type="common">Lavender scallops</name>
    <name type="synonym">South American air plant</name>
    <dbReference type="NCBI Taxonomy" id="63787"/>
    <lineage>
        <taxon>Eukaryota</taxon>
        <taxon>Viridiplantae</taxon>
        <taxon>Streptophyta</taxon>
        <taxon>Embryophyta</taxon>
        <taxon>Tracheophyta</taxon>
        <taxon>Spermatophyta</taxon>
        <taxon>Magnoliopsida</taxon>
        <taxon>eudicotyledons</taxon>
        <taxon>Gunneridae</taxon>
        <taxon>Pentapetalae</taxon>
        <taxon>Saxifragales</taxon>
        <taxon>Crassulaceae</taxon>
        <taxon>Kalanchoe</taxon>
    </lineage>
</organism>
<protein>
    <recommendedName>
        <fullName evidence="4">Secreted protein</fullName>
    </recommendedName>
</protein>
<name>A0A7N0V0G8_KALFE</name>
<dbReference type="AlphaFoldDB" id="A0A7N0V0G8"/>